<dbReference type="PANTHER" id="PTHR36174:SF1">
    <property type="entry name" value="LIPID II:GLYCINE GLYCYLTRANSFERASE"/>
    <property type="match status" value="1"/>
</dbReference>
<keyword evidence="5" id="KW-0012">Acyltransferase</keyword>
<dbReference type="GO" id="GO:0008360">
    <property type="term" value="P:regulation of cell shape"/>
    <property type="evidence" value="ECO:0007669"/>
    <property type="project" value="UniProtKB-KW"/>
</dbReference>
<protein>
    <submittedName>
        <fullName evidence="7">Methicillin resistance protein</fullName>
    </submittedName>
</protein>
<reference evidence="7 8" key="1">
    <citation type="journal article" date="2015" name="Nature">
        <title>rRNA introns, odd ribosomes, and small enigmatic genomes across a large radiation of phyla.</title>
        <authorList>
            <person name="Brown C.T."/>
            <person name="Hug L.A."/>
            <person name="Thomas B.C."/>
            <person name="Sharon I."/>
            <person name="Castelle C.J."/>
            <person name="Singh A."/>
            <person name="Wilkins M.J."/>
            <person name="Williams K.H."/>
            <person name="Banfield J.F."/>
        </authorList>
    </citation>
    <scope>NUCLEOTIDE SEQUENCE [LARGE SCALE GENOMIC DNA]</scope>
</reference>
<evidence type="ECO:0000313" key="8">
    <source>
        <dbReference type="Proteomes" id="UP000034774"/>
    </source>
</evidence>
<dbReference type="GO" id="GO:0016755">
    <property type="term" value="F:aminoacyltransferase activity"/>
    <property type="evidence" value="ECO:0007669"/>
    <property type="project" value="InterPro"/>
</dbReference>
<proteinExistence type="inferred from homology"/>
<comment type="caution">
    <text evidence="7">The sequence shown here is derived from an EMBL/GenBank/DDBJ whole genome shotgun (WGS) entry which is preliminary data.</text>
</comment>
<dbReference type="PROSITE" id="PS51191">
    <property type="entry name" value="FEMABX"/>
    <property type="match status" value="1"/>
</dbReference>
<organism evidence="7 8">
    <name type="scientific">Candidatus Woesebacteria bacterium GW2011_GWB1_39_10</name>
    <dbReference type="NCBI Taxonomy" id="1618572"/>
    <lineage>
        <taxon>Bacteria</taxon>
        <taxon>Candidatus Woeseibacteriota</taxon>
    </lineage>
</organism>
<evidence type="ECO:0000256" key="1">
    <source>
        <dbReference type="ARBA" id="ARBA00009943"/>
    </source>
</evidence>
<evidence type="ECO:0000313" key="7">
    <source>
        <dbReference type="EMBL" id="KKQ92128.1"/>
    </source>
</evidence>
<keyword evidence="6" id="KW-0961">Cell wall biogenesis/degradation</keyword>
<dbReference type="GO" id="GO:0009252">
    <property type="term" value="P:peptidoglycan biosynthetic process"/>
    <property type="evidence" value="ECO:0007669"/>
    <property type="project" value="UniProtKB-KW"/>
</dbReference>
<sequence>MIDIRQTKNYADYLRREAWVVERVDETNYFIRKFPLIGSVLKLQRPEKINFGIIDKLARKYRVFQIIIEPDLGSGPVTVFDHKLLLHNGFKLSKSPYLPSKTLQIDLTQPKEKIYTNFTKECRYTIRKAAVAKTMAGKGVGGFYNSSCSTPAEIIKWREAWKNSVKFNRYVPSAKQLLNIKKSFPQNHSLFLASHNISGRITGGALFTVSSHDVSNHITYYWYGFTNKEGRASLSQYSLLYQGILWAKKMGCKVFDFEGVYDSRFPNKSWLGFTHFKRSFGGREVLYPGAYTKNVLSFGLWNNKRQRLATQKKRKDWPEKHSGGS</sequence>
<dbReference type="Proteomes" id="UP000034774">
    <property type="component" value="Unassembled WGS sequence"/>
</dbReference>
<accession>A0A0G0LJQ9</accession>
<keyword evidence="4" id="KW-0573">Peptidoglycan synthesis</keyword>
<evidence type="ECO:0000256" key="6">
    <source>
        <dbReference type="ARBA" id="ARBA00023316"/>
    </source>
</evidence>
<dbReference type="InterPro" id="IPR003447">
    <property type="entry name" value="FEMABX"/>
</dbReference>
<dbReference type="GO" id="GO:0071555">
    <property type="term" value="P:cell wall organization"/>
    <property type="evidence" value="ECO:0007669"/>
    <property type="project" value="UniProtKB-KW"/>
</dbReference>
<dbReference type="PANTHER" id="PTHR36174">
    <property type="entry name" value="LIPID II:GLYCINE GLYCYLTRANSFERASE"/>
    <property type="match status" value="1"/>
</dbReference>
<dbReference type="EMBL" id="LBVU01000003">
    <property type="protein sequence ID" value="KKQ92128.1"/>
    <property type="molecule type" value="Genomic_DNA"/>
</dbReference>
<dbReference type="InterPro" id="IPR050644">
    <property type="entry name" value="PG_Glycine_Bridge_Synth"/>
</dbReference>
<evidence type="ECO:0000256" key="3">
    <source>
        <dbReference type="ARBA" id="ARBA00022960"/>
    </source>
</evidence>
<dbReference type="AlphaFoldDB" id="A0A0G0LJQ9"/>
<evidence type="ECO:0000256" key="2">
    <source>
        <dbReference type="ARBA" id="ARBA00022679"/>
    </source>
</evidence>
<name>A0A0G0LJQ9_9BACT</name>
<evidence type="ECO:0000256" key="5">
    <source>
        <dbReference type="ARBA" id="ARBA00023315"/>
    </source>
</evidence>
<keyword evidence="2" id="KW-0808">Transferase</keyword>
<dbReference type="InterPro" id="IPR016181">
    <property type="entry name" value="Acyl_CoA_acyltransferase"/>
</dbReference>
<keyword evidence="3" id="KW-0133">Cell shape</keyword>
<gene>
    <name evidence="7" type="ORF">UT17_C0003G0151</name>
</gene>
<evidence type="ECO:0000256" key="4">
    <source>
        <dbReference type="ARBA" id="ARBA00022984"/>
    </source>
</evidence>
<dbReference type="STRING" id="1618572.UT17_C0003G0151"/>
<dbReference type="Gene3D" id="3.40.630.30">
    <property type="match status" value="1"/>
</dbReference>
<comment type="similarity">
    <text evidence="1">Belongs to the FemABX family.</text>
</comment>
<dbReference type="SUPFAM" id="SSF55729">
    <property type="entry name" value="Acyl-CoA N-acyltransferases (Nat)"/>
    <property type="match status" value="1"/>
</dbReference>